<reference evidence="2 3" key="1">
    <citation type="submission" date="2024-01" db="EMBL/GenBank/DDBJ databases">
        <title>The genomes of 5 underutilized Papilionoideae crops provide insights into root nodulation and disease resistanc.</title>
        <authorList>
            <person name="Yuan L."/>
        </authorList>
    </citation>
    <scope>NUCLEOTIDE SEQUENCE [LARGE SCALE GENOMIC DNA]</scope>
    <source>
        <strain evidence="2">ZHUSHIDOU_FW_LH</strain>
        <tissue evidence="2">Leaf</tissue>
    </source>
</reference>
<protein>
    <recommendedName>
        <fullName evidence="4">Protein FAR1-RELATED SEQUENCE</fullName>
    </recommendedName>
</protein>
<comment type="caution">
    <text evidence="2">The sequence shown here is derived from an EMBL/GenBank/DDBJ whole genome shotgun (WGS) entry which is preliminary data.</text>
</comment>
<organism evidence="2 3">
    <name type="scientific">Crotalaria pallida</name>
    <name type="common">Smooth rattlebox</name>
    <name type="synonym">Crotalaria striata</name>
    <dbReference type="NCBI Taxonomy" id="3830"/>
    <lineage>
        <taxon>Eukaryota</taxon>
        <taxon>Viridiplantae</taxon>
        <taxon>Streptophyta</taxon>
        <taxon>Embryophyta</taxon>
        <taxon>Tracheophyta</taxon>
        <taxon>Spermatophyta</taxon>
        <taxon>Magnoliopsida</taxon>
        <taxon>eudicotyledons</taxon>
        <taxon>Gunneridae</taxon>
        <taxon>Pentapetalae</taxon>
        <taxon>rosids</taxon>
        <taxon>fabids</taxon>
        <taxon>Fabales</taxon>
        <taxon>Fabaceae</taxon>
        <taxon>Papilionoideae</taxon>
        <taxon>50 kb inversion clade</taxon>
        <taxon>genistoids sensu lato</taxon>
        <taxon>core genistoids</taxon>
        <taxon>Crotalarieae</taxon>
        <taxon>Crotalaria</taxon>
    </lineage>
</organism>
<gene>
    <name evidence="2" type="ORF">RIF29_21905</name>
</gene>
<dbReference type="Proteomes" id="UP001372338">
    <property type="component" value="Unassembled WGS sequence"/>
</dbReference>
<accession>A0AAN9F890</accession>
<proteinExistence type="predicted"/>
<evidence type="ECO:0000256" key="1">
    <source>
        <dbReference type="SAM" id="MobiDB-lite"/>
    </source>
</evidence>
<name>A0AAN9F890_CROPI</name>
<sequence length="116" mass="13013">METFGLPCAHIFTVLVDLNITEIPDSVVLDRWSMKAKEFVGLREKTPSEDDPSVVICRYTCLMNLCRSLCASSSVSVAKFNESRDKFMVDIQGARSMDGDSNIDDDTWNGERVEDP</sequence>
<dbReference type="AlphaFoldDB" id="A0AAN9F890"/>
<evidence type="ECO:0000313" key="2">
    <source>
        <dbReference type="EMBL" id="KAK7269188.1"/>
    </source>
</evidence>
<keyword evidence="3" id="KW-1185">Reference proteome</keyword>
<feature type="region of interest" description="Disordered" evidence="1">
    <location>
        <begin position="93"/>
        <end position="116"/>
    </location>
</feature>
<evidence type="ECO:0008006" key="4">
    <source>
        <dbReference type="Google" id="ProtNLM"/>
    </source>
</evidence>
<dbReference type="EMBL" id="JAYWIO010000004">
    <property type="protein sequence ID" value="KAK7269188.1"/>
    <property type="molecule type" value="Genomic_DNA"/>
</dbReference>
<evidence type="ECO:0000313" key="3">
    <source>
        <dbReference type="Proteomes" id="UP001372338"/>
    </source>
</evidence>